<feature type="region of interest" description="Disordered" evidence="1">
    <location>
        <begin position="149"/>
        <end position="176"/>
    </location>
</feature>
<proteinExistence type="predicted"/>
<evidence type="ECO:0000256" key="1">
    <source>
        <dbReference type="SAM" id="MobiDB-lite"/>
    </source>
</evidence>
<evidence type="ECO:0000313" key="4">
    <source>
        <dbReference type="Proteomes" id="UP000217994"/>
    </source>
</evidence>
<dbReference type="GeneID" id="69002758"/>
<organism evidence="3 4">
    <name type="scientific">Burkholderia ubonensis subsp. mesacidophila</name>
    <dbReference type="NCBI Taxonomy" id="265293"/>
    <lineage>
        <taxon>Bacteria</taxon>
        <taxon>Pseudomonadati</taxon>
        <taxon>Pseudomonadota</taxon>
        <taxon>Betaproteobacteria</taxon>
        <taxon>Burkholderiales</taxon>
        <taxon>Burkholderiaceae</taxon>
        <taxon>Burkholderia</taxon>
        <taxon>Burkholderia cepacia complex</taxon>
    </lineage>
</organism>
<evidence type="ECO:0000256" key="2">
    <source>
        <dbReference type="SAM" id="SignalP"/>
    </source>
</evidence>
<feature type="signal peptide" evidence="2">
    <location>
        <begin position="1"/>
        <end position="25"/>
    </location>
</feature>
<dbReference type="Proteomes" id="UP000217994">
    <property type="component" value="Unassembled WGS sequence"/>
</dbReference>
<gene>
    <name evidence="3" type="ORF">BZL54_31845</name>
</gene>
<dbReference type="AlphaFoldDB" id="A0A2A4ET77"/>
<accession>A0A2A4ET77</accession>
<reference evidence="3 4" key="1">
    <citation type="submission" date="2017-01" db="EMBL/GenBank/DDBJ databases">
        <title>Whole-Genome Shotgun Sequencing of Two beta-Proteobacterial Species in Search of the Bulgecin Biosynthetic Cluster.</title>
        <authorList>
            <person name="Horsman M.E."/>
            <person name="Marous D.R."/>
            <person name="Li R."/>
            <person name="Oliver R.A."/>
            <person name="Byun B."/>
            <person name="Emrich S.J."/>
            <person name="Boggess B."/>
            <person name="Townsend C.A."/>
            <person name="Mobashery S."/>
        </authorList>
    </citation>
    <scope>NUCLEOTIDE SEQUENCE [LARGE SCALE GENOMIC DNA]</scope>
    <source>
        <strain evidence="3 4">ATCC 31433</strain>
    </source>
</reference>
<name>A0A2A4ET77_9BURK</name>
<feature type="compositionally biased region" description="Polar residues" evidence="1">
    <location>
        <begin position="157"/>
        <end position="176"/>
    </location>
</feature>
<evidence type="ECO:0000313" key="3">
    <source>
        <dbReference type="EMBL" id="PCE24823.1"/>
    </source>
</evidence>
<sequence length="255" mass="27285">MKVKKAALILCSSLALFSAAGFSAASEISPKSGAPGRDRIATTIQTAQGQSDIDSLLKKLNFQRNSASDYDSIAYAIKKSGDASAIYSQNSPFSSVEIKTTYPTWTNVKNGDELSISWRANDSVYLASFSYVGDGNSGKWEKVGYSENKNGREMDITPQSRTTLSSSQEQKPSASLRSVSQPIITHVAGRITGKVDVYTVKVGSKIQGIYGASMNVPGWVGVEGVGTDIVVFQVRADGMLGYGYEGYANATIVRE</sequence>
<comment type="caution">
    <text evidence="3">The sequence shown here is derived from an EMBL/GenBank/DDBJ whole genome shotgun (WGS) entry which is preliminary data.</text>
</comment>
<dbReference type="RefSeq" id="WP_133118117.1">
    <property type="nucleotide sequence ID" value="NZ_CP020737.1"/>
</dbReference>
<protein>
    <submittedName>
        <fullName evidence="3">Uncharacterized protein</fullName>
    </submittedName>
</protein>
<feature type="chain" id="PRO_5012675176" evidence="2">
    <location>
        <begin position="26"/>
        <end position="255"/>
    </location>
</feature>
<keyword evidence="2" id="KW-0732">Signal</keyword>
<dbReference type="EMBL" id="MTZU01000115">
    <property type="protein sequence ID" value="PCE24823.1"/>
    <property type="molecule type" value="Genomic_DNA"/>
</dbReference>